<dbReference type="SUPFAM" id="SSF54373">
    <property type="entry name" value="FAD-linked reductases, C-terminal domain"/>
    <property type="match status" value="1"/>
</dbReference>
<evidence type="ECO:0000313" key="5">
    <source>
        <dbReference type="Proteomes" id="UP001175261"/>
    </source>
</evidence>
<dbReference type="InterPro" id="IPR000172">
    <property type="entry name" value="GMC_OxRdtase_N"/>
</dbReference>
<sequence>MSISRASLLRTLVASSALVSTAYGYTIPRSVFQARQISDPSQLLESYDYVIVGGGTAGLTLADRLTEDEATTVLVLESGSFPVAENILPVVGGNTAASRMVLTSVPQENLNGRTQSVIIGHTVGGSSAVNAMIGARGSAEDYDRWGQLFGRKNTYGWNWEGLLPYFKKAVTLNPPPADLAERYNITWDESNWGSDAPVQASFPAFQYPGLDPLVNAFFELPGVEAGKDSGAGGAGVLWFPTLMDPVKKQRSYALNSHYQDLNRPNYHVLADTPARRVLLEKKRATGVEFQKANETFTVKAGQEVILSAGAVHTPKLLQVSGIGPKKLLKEAGIETLVDLPGVGQNFQDHSSFGAAISLPGLRNIHPNSGDLSTDPDFRRWAGEVWAANRTGPYSIAFGNIAGWLPLTAITPDRFDALADELETQKHASFLPEGTHTSVARGYAAQMRGLVPAMRSKDTVWSRYYVNATTGATRPILNQPFSRGSININPSDPFGSPPVVDYRALTNPVEVKVLVEMIRWYRRYHFETSLQSLGPVETAPGEALQTDEELAAWLAESFSPSDYHPAGTAAMMPLDLGGVVDQTLRVYKVKGLRVVDASVMPVLPGANTCQPTYALAEKAADIIKSKAK</sequence>
<dbReference type="InterPro" id="IPR036188">
    <property type="entry name" value="FAD/NAD-bd_sf"/>
</dbReference>
<evidence type="ECO:0000256" key="1">
    <source>
        <dbReference type="ARBA" id="ARBA00010790"/>
    </source>
</evidence>
<dbReference type="Pfam" id="PF05199">
    <property type="entry name" value="GMC_oxred_C"/>
    <property type="match status" value="1"/>
</dbReference>
<dbReference type="PANTHER" id="PTHR11552:SF115">
    <property type="entry name" value="DEHYDROGENASE XPTC-RELATED"/>
    <property type="match status" value="1"/>
</dbReference>
<feature type="domain" description="Glucose-methanol-choline oxidoreductase N-terminal" evidence="3">
    <location>
        <begin position="309"/>
        <end position="323"/>
    </location>
</feature>
<protein>
    <recommendedName>
        <fullName evidence="3">Glucose-methanol-choline oxidoreductase N-terminal domain-containing protein</fullName>
    </recommendedName>
</protein>
<accession>A0AA39L9T5</accession>
<dbReference type="Gene3D" id="3.30.560.10">
    <property type="entry name" value="Glucose Oxidase, domain 3"/>
    <property type="match status" value="1"/>
</dbReference>
<gene>
    <name evidence="4" type="ORF">NLU13_2962</name>
</gene>
<dbReference type="GO" id="GO:0050660">
    <property type="term" value="F:flavin adenine dinucleotide binding"/>
    <property type="evidence" value="ECO:0007669"/>
    <property type="project" value="InterPro"/>
</dbReference>
<dbReference type="EMBL" id="JAPDFR010000002">
    <property type="protein sequence ID" value="KAK0389387.1"/>
    <property type="molecule type" value="Genomic_DNA"/>
</dbReference>
<feature type="chain" id="PRO_5041214943" description="Glucose-methanol-choline oxidoreductase N-terminal domain-containing protein" evidence="2">
    <location>
        <begin position="25"/>
        <end position="627"/>
    </location>
</feature>
<comment type="caution">
    <text evidence="4">The sequence shown here is derived from an EMBL/GenBank/DDBJ whole genome shotgun (WGS) entry which is preliminary data.</text>
</comment>
<comment type="similarity">
    <text evidence="1">Belongs to the GMC oxidoreductase family.</text>
</comment>
<keyword evidence="5" id="KW-1185">Reference proteome</keyword>
<keyword evidence="2" id="KW-0732">Signal</keyword>
<dbReference type="Proteomes" id="UP001175261">
    <property type="component" value="Unassembled WGS sequence"/>
</dbReference>
<name>A0AA39L9T5_SARSR</name>
<dbReference type="AlphaFoldDB" id="A0AA39L9T5"/>
<reference evidence="4" key="1">
    <citation type="submission" date="2022-10" db="EMBL/GenBank/DDBJ databases">
        <title>Determination and structural analysis of whole genome sequence of Sarocladium strictum F4-1.</title>
        <authorList>
            <person name="Hu L."/>
            <person name="Jiang Y."/>
        </authorList>
    </citation>
    <scope>NUCLEOTIDE SEQUENCE</scope>
    <source>
        <strain evidence="4">F4-1</strain>
    </source>
</reference>
<evidence type="ECO:0000256" key="2">
    <source>
        <dbReference type="SAM" id="SignalP"/>
    </source>
</evidence>
<dbReference type="GO" id="GO:0016614">
    <property type="term" value="F:oxidoreductase activity, acting on CH-OH group of donors"/>
    <property type="evidence" value="ECO:0007669"/>
    <property type="project" value="InterPro"/>
</dbReference>
<organism evidence="4 5">
    <name type="scientific">Sarocladium strictum</name>
    <name type="common">Black bundle disease fungus</name>
    <name type="synonym">Acremonium strictum</name>
    <dbReference type="NCBI Taxonomy" id="5046"/>
    <lineage>
        <taxon>Eukaryota</taxon>
        <taxon>Fungi</taxon>
        <taxon>Dikarya</taxon>
        <taxon>Ascomycota</taxon>
        <taxon>Pezizomycotina</taxon>
        <taxon>Sordariomycetes</taxon>
        <taxon>Hypocreomycetidae</taxon>
        <taxon>Hypocreales</taxon>
        <taxon>Sarocladiaceae</taxon>
        <taxon>Sarocladium</taxon>
    </lineage>
</organism>
<dbReference type="GO" id="GO:0044550">
    <property type="term" value="P:secondary metabolite biosynthetic process"/>
    <property type="evidence" value="ECO:0007669"/>
    <property type="project" value="TreeGrafter"/>
</dbReference>
<feature type="signal peptide" evidence="2">
    <location>
        <begin position="1"/>
        <end position="24"/>
    </location>
</feature>
<evidence type="ECO:0000313" key="4">
    <source>
        <dbReference type="EMBL" id="KAK0389387.1"/>
    </source>
</evidence>
<dbReference type="Gene3D" id="3.50.50.60">
    <property type="entry name" value="FAD/NAD(P)-binding domain"/>
    <property type="match status" value="1"/>
</dbReference>
<dbReference type="PANTHER" id="PTHR11552">
    <property type="entry name" value="GLUCOSE-METHANOL-CHOLINE GMC OXIDOREDUCTASE"/>
    <property type="match status" value="1"/>
</dbReference>
<dbReference type="Pfam" id="PF00732">
    <property type="entry name" value="GMC_oxred_N"/>
    <property type="match status" value="1"/>
</dbReference>
<dbReference type="InterPro" id="IPR012132">
    <property type="entry name" value="GMC_OxRdtase"/>
</dbReference>
<dbReference type="InterPro" id="IPR007867">
    <property type="entry name" value="GMC_OxRtase_C"/>
</dbReference>
<dbReference type="PROSITE" id="PS00624">
    <property type="entry name" value="GMC_OXRED_2"/>
    <property type="match status" value="1"/>
</dbReference>
<proteinExistence type="inferred from homology"/>
<dbReference type="PIRSF" id="PIRSF000137">
    <property type="entry name" value="Alcohol_oxidase"/>
    <property type="match status" value="1"/>
</dbReference>
<dbReference type="SUPFAM" id="SSF51905">
    <property type="entry name" value="FAD/NAD(P)-binding domain"/>
    <property type="match status" value="1"/>
</dbReference>
<evidence type="ECO:0000259" key="3">
    <source>
        <dbReference type="PROSITE" id="PS00624"/>
    </source>
</evidence>